<evidence type="ECO:0000313" key="3">
    <source>
        <dbReference type="Proteomes" id="UP000266677"/>
    </source>
</evidence>
<dbReference type="EMBL" id="QZFU01000036">
    <property type="protein sequence ID" value="RJO70860.1"/>
    <property type="molecule type" value="Genomic_DNA"/>
</dbReference>
<dbReference type="OrthoDB" id="9762420at2"/>
<comment type="caution">
    <text evidence="2">The sequence shown here is derived from an EMBL/GenBank/DDBJ whole genome shotgun (WGS) entry which is preliminary data.</text>
</comment>
<gene>
    <name evidence="2" type="ORF">D5S18_27135</name>
</gene>
<dbReference type="RefSeq" id="WP_120043917.1">
    <property type="nucleotide sequence ID" value="NZ_QZFU01000036.1"/>
</dbReference>
<proteinExistence type="predicted"/>
<dbReference type="AlphaFoldDB" id="A0A3A4KBL8"/>
<organism evidence="2 3">
    <name type="scientific">Nocardia panacis</name>
    <dbReference type="NCBI Taxonomy" id="2340916"/>
    <lineage>
        <taxon>Bacteria</taxon>
        <taxon>Bacillati</taxon>
        <taxon>Actinomycetota</taxon>
        <taxon>Actinomycetes</taxon>
        <taxon>Mycobacteriales</taxon>
        <taxon>Nocardiaceae</taxon>
        <taxon>Nocardia</taxon>
    </lineage>
</organism>
<evidence type="ECO:0000313" key="2">
    <source>
        <dbReference type="EMBL" id="RJO70860.1"/>
    </source>
</evidence>
<keyword evidence="3" id="KW-1185">Reference proteome</keyword>
<dbReference type="InterPro" id="IPR006531">
    <property type="entry name" value="Gp5/Vgr_OB"/>
</dbReference>
<dbReference type="Proteomes" id="UP000266677">
    <property type="component" value="Unassembled WGS sequence"/>
</dbReference>
<reference evidence="2 3" key="1">
    <citation type="submission" date="2018-09" db="EMBL/GenBank/DDBJ databases">
        <title>YIM PH21274 draft genome.</title>
        <authorList>
            <person name="Miao C."/>
        </authorList>
    </citation>
    <scope>NUCLEOTIDE SEQUENCE [LARGE SCALE GENOMIC DNA]</scope>
    <source>
        <strain evidence="2 3">YIM PH 21724</strain>
    </source>
</reference>
<protein>
    <submittedName>
        <fullName evidence="2">Baseplate assembly protein</fullName>
    </submittedName>
</protein>
<name>A0A3A4KBL8_9NOCA</name>
<dbReference type="SUPFAM" id="SSF69255">
    <property type="entry name" value="gp5 N-terminal domain-like"/>
    <property type="match status" value="1"/>
</dbReference>
<sequence length="172" mass="17946">MTTDAKKFNGVYHGVVVGNVDVTGGNRVMVQVQDVLGEDPCIWCEPVTPIPGMVVVPMVGTGVIVQFVDGDIDRGKWTGFWPDDLDEIHPIASAVPPGVPKVVMGTSLQNTLLITDLPGPTGGIQLQIKSPGGPSIKLDETGIVLSGGPGGASIRITPVAVFINDTALIIKR</sequence>
<dbReference type="Pfam" id="PF04717">
    <property type="entry name" value="Phage_base_V"/>
    <property type="match status" value="1"/>
</dbReference>
<accession>A0A3A4KBL8</accession>
<feature type="domain" description="Gp5/Type VI secretion system Vgr protein OB-fold" evidence="1">
    <location>
        <begin position="12"/>
        <end position="81"/>
    </location>
</feature>
<evidence type="ECO:0000259" key="1">
    <source>
        <dbReference type="Pfam" id="PF04717"/>
    </source>
</evidence>